<dbReference type="AlphaFoldDB" id="A0A150SNC2"/>
<evidence type="ECO:0000256" key="3">
    <source>
        <dbReference type="ARBA" id="ARBA00023194"/>
    </source>
</evidence>
<dbReference type="Pfam" id="PF02668">
    <property type="entry name" value="TauD"/>
    <property type="match status" value="1"/>
</dbReference>
<dbReference type="GO" id="GO:0016706">
    <property type="term" value="F:2-oxoglutarate-dependent dioxygenase activity"/>
    <property type="evidence" value="ECO:0007669"/>
    <property type="project" value="UniProtKB-ARBA"/>
</dbReference>
<dbReference type="InterPro" id="IPR003819">
    <property type="entry name" value="TauD/TfdA-like"/>
</dbReference>
<dbReference type="PANTHER" id="PTHR10696">
    <property type="entry name" value="GAMMA-BUTYROBETAINE HYDROXYLASE-RELATED"/>
    <property type="match status" value="1"/>
</dbReference>
<name>A0A150SNC2_SORCE</name>
<dbReference type="InterPro" id="IPR050411">
    <property type="entry name" value="AlphaKG_dependent_hydroxylases"/>
</dbReference>
<dbReference type="Proteomes" id="UP000075635">
    <property type="component" value="Unassembled WGS sequence"/>
</dbReference>
<feature type="domain" description="TauD/TfdA-like" evidence="4">
    <location>
        <begin position="65"/>
        <end position="324"/>
    </location>
</feature>
<keyword evidence="3" id="KW-0045">Antibiotic biosynthesis</keyword>
<proteinExistence type="predicted"/>
<comment type="caution">
    <text evidence="5">The sequence shown here is derived from an EMBL/GenBank/DDBJ whole genome shotgun (WGS) entry which is preliminary data.</text>
</comment>
<evidence type="ECO:0000313" key="5">
    <source>
        <dbReference type="EMBL" id="KYF93941.1"/>
    </source>
</evidence>
<dbReference type="EMBL" id="JEMB01000776">
    <property type="protein sequence ID" value="KYF93941.1"/>
    <property type="molecule type" value="Genomic_DNA"/>
</dbReference>
<evidence type="ECO:0000313" key="6">
    <source>
        <dbReference type="Proteomes" id="UP000075635"/>
    </source>
</evidence>
<keyword evidence="2" id="KW-0560">Oxidoreductase</keyword>
<comment type="cofactor">
    <cofactor evidence="1">
        <name>Fe(2+)</name>
        <dbReference type="ChEBI" id="CHEBI:29033"/>
    </cofactor>
</comment>
<keyword evidence="5" id="KW-0223">Dioxygenase</keyword>
<evidence type="ECO:0000259" key="4">
    <source>
        <dbReference type="Pfam" id="PF02668"/>
    </source>
</evidence>
<reference evidence="5 6" key="1">
    <citation type="submission" date="2014-02" db="EMBL/GenBank/DDBJ databases">
        <title>The small core and large imbalanced accessory genome model reveals a collaborative survival strategy of Sorangium cellulosum strains in nature.</title>
        <authorList>
            <person name="Han K."/>
            <person name="Peng R."/>
            <person name="Blom J."/>
            <person name="Li Y.-Z."/>
        </authorList>
    </citation>
    <scope>NUCLEOTIDE SEQUENCE [LARGE SCALE GENOMIC DNA]</scope>
    <source>
        <strain evidence="5 6">So0011-07</strain>
    </source>
</reference>
<accession>A0A150SNC2</accession>
<dbReference type="SUPFAM" id="SSF51197">
    <property type="entry name" value="Clavaminate synthase-like"/>
    <property type="match status" value="1"/>
</dbReference>
<evidence type="ECO:0000256" key="1">
    <source>
        <dbReference type="ARBA" id="ARBA00001954"/>
    </source>
</evidence>
<protein>
    <submittedName>
        <fullName evidence="5">Taurine catabolism dioxygenase TauD</fullName>
    </submittedName>
</protein>
<dbReference type="GO" id="GO:0017000">
    <property type="term" value="P:antibiotic biosynthetic process"/>
    <property type="evidence" value="ECO:0007669"/>
    <property type="project" value="UniProtKB-KW"/>
</dbReference>
<sequence>MSSEETTPTTDLSRIPPWIDGPSAWYGPAMSQGDVWIEHLTPAEVEEVEAAVRRFAETGADPAQLRREDFPLPSLAARLRRVLADVLDGRGFALLRGLRGGWLERLERRDLRAAAIAFLGIGSHLGSARSQNASGHVLGHVKDLGVSSQDPSVRIYQTRERQTFHTDSCDVVALLCLRTARAGGLSALVSSVTLYNELRRARPDLVEALFAPIETDRRGEVPAGERPCFRIPVFNWHAGLLSAVYQRQYIESARRFPDVPPLTARQVEALDLFDALANDPALHMTMELRPGDIQLVHNHTLLHDRTAFEDWPDPDRKRHLLRLWLAPPGARPLPPVFRERYGALTPGDRGGIVVPGARLHAPLVPG</sequence>
<organism evidence="5 6">
    <name type="scientific">Sorangium cellulosum</name>
    <name type="common">Polyangium cellulosum</name>
    <dbReference type="NCBI Taxonomy" id="56"/>
    <lineage>
        <taxon>Bacteria</taxon>
        <taxon>Pseudomonadati</taxon>
        <taxon>Myxococcota</taxon>
        <taxon>Polyangia</taxon>
        <taxon>Polyangiales</taxon>
        <taxon>Polyangiaceae</taxon>
        <taxon>Sorangium</taxon>
    </lineage>
</organism>
<evidence type="ECO:0000256" key="2">
    <source>
        <dbReference type="ARBA" id="ARBA00023002"/>
    </source>
</evidence>
<dbReference type="PANTHER" id="PTHR10696:SF56">
    <property type="entry name" value="TAUD_TFDA-LIKE DOMAIN-CONTAINING PROTEIN"/>
    <property type="match status" value="1"/>
</dbReference>
<dbReference type="Gene3D" id="3.60.130.10">
    <property type="entry name" value="Clavaminate synthase-like"/>
    <property type="match status" value="1"/>
</dbReference>
<gene>
    <name evidence="5" type="ORF">BE17_31980</name>
</gene>
<dbReference type="InterPro" id="IPR042098">
    <property type="entry name" value="TauD-like_sf"/>
</dbReference>